<dbReference type="InterPro" id="IPR011006">
    <property type="entry name" value="CheY-like_superfamily"/>
</dbReference>
<dbReference type="OrthoDB" id="9787344at2"/>
<evidence type="ECO:0000313" key="5">
    <source>
        <dbReference type="Proteomes" id="UP000263900"/>
    </source>
</evidence>
<evidence type="ECO:0000259" key="3">
    <source>
        <dbReference type="PROSITE" id="PS50930"/>
    </source>
</evidence>
<dbReference type="Proteomes" id="UP000263900">
    <property type="component" value="Chromosome"/>
</dbReference>
<dbReference type="SUPFAM" id="SSF52172">
    <property type="entry name" value="CheY-like"/>
    <property type="match status" value="1"/>
</dbReference>
<dbReference type="SMART" id="SM00850">
    <property type="entry name" value="LytTR"/>
    <property type="match status" value="1"/>
</dbReference>
<feature type="domain" description="Response regulatory" evidence="2">
    <location>
        <begin position="5"/>
        <end position="116"/>
    </location>
</feature>
<evidence type="ECO:0000259" key="2">
    <source>
        <dbReference type="PROSITE" id="PS50110"/>
    </source>
</evidence>
<dbReference type="Pfam" id="PF04397">
    <property type="entry name" value="LytTR"/>
    <property type="match status" value="1"/>
</dbReference>
<organism evidence="4 5">
    <name type="scientific">Paraflavitalea soli</name>
    <dbReference type="NCBI Taxonomy" id="2315862"/>
    <lineage>
        <taxon>Bacteria</taxon>
        <taxon>Pseudomonadati</taxon>
        <taxon>Bacteroidota</taxon>
        <taxon>Chitinophagia</taxon>
        <taxon>Chitinophagales</taxon>
        <taxon>Chitinophagaceae</taxon>
        <taxon>Paraflavitalea</taxon>
    </lineage>
</organism>
<evidence type="ECO:0000256" key="1">
    <source>
        <dbReference type="PROSITE-ProRule" id="PRU00169"/>
    </source>
</evidence>
<dbReference type="AlphaFoldDB" id="A0A3B7MW62"/>
<dbReference type="SMART" id="SM00448">
    <property type="entry name" value="REC"/>
    <property type="match status" value="1"/>
</dbReference>
<keyword evidence="1" id="KW-0597">Phosphoprotein</keyword>
<dbReference type="InterPro" id="IPR007492">
    <property type="entry name" value="LytTR_DNA-bd_dom"/>
</dbReference>
<dbReference type="InterPro" id="IPR001789">
    <property type="entry name" value="Sig_transdc_resp-reg_receiver"/>
</dbReference>
<accession>A0A3B7MW62</accession>
<dbReference type="Pfam" id="PF00072">
    <property type="entry name" value="Response_reg"/>
    <property type="match status" value="1"/>
</dbReference>
<dbReference type="PROSITE" id="PS50930">
    <property type="entry name" value="HTH_LYTTR"/>
    <property type="match status" value="1"/>
</dbReference>
<feature type="domain" description="HTH LytTR-type" evidence="3">
    <location>
        <begin position="138"/>
        <end position="235"/>
    </location>
</feature>
<keyword evidence="5" id="KW-1185">Reference proteome</keyword>
<name>A0A3B7MW62_9BACT</name>
<evidence type="ECO:0000313" key="4">
    <source>
        <dbReference type="EMBL" id="AXY78187.1"/>
    </source>
</evidence>
<dbReference type="InterPro" id="IPR046947">
    <property type="entry name" value="LytR-like"/>
</dbReference>
<dbReference type="KEGG" id="pseg:D3H65_31155"/>
<dbReference type="GO" id="GO:0003677">
    <property type="term" value="F:DNA binding"/>
    <property type="evidence" value="ECO:0007669"/>
    <property type="project" value="UniProtKB-KW"/>
</dbReference>
<dbReference type="RefSeq" id="WP_119054060.1">
    <property type="nucleotide sequence ID" value="NZ_CP032157.1"/>
</dbReference>
<protein>
    <submittedName>
        <fullName evidence="4">DNA-binding response regulator</fullName>
    </submittedName>
</protein>
<dbReference type="Gene3D" id="2.40.50.1020">
    <property type="entry name" value="LytTr DNA-binding domain"/>
    <property type="match status" value="1"/>
</dbReference>
<dbReference type="Gene3D" id="3.40.50.2300">
    <property type="match status" value="1"/>
</dbReference>
<dbReference type="PROSITE" id="PS50110">
    <property type="entry name" value="RESPONSE_REGULATORY"/>
    <property type="match status" value="1"/>
</dbReference>
<gene>
    <name evidence="4" type="ORF">D3H65_31155</name>
</gene>
<proteinExistence type="predicted"/>
<reference evidence="4 5" key="1">
    <citation type="submission" date="2018-09" db="EMBL/GenBank/DDBJ databases">
        <title>Genome sequencing of strain 6GH32-13.</title>
        <authorList>
            <person name="Weon H.-Y."/>
            <person name="Heo J."/>
            <person name="Kwon S.-W."/>
        </authorList>
    </citation>
    <scope>NUCLEOTIDE SEQUENCE [LARGE SCALE GENOMIC DNA]</scope>
    <source>
        <strain evidence="4 5">5GH32-13</strain>
    </source>
</reference>
<dbReference type="PANTHER" id="PTHR37299:SF1">
    <property type="entry name" value="STAGE 0 SPORULATION PROTEIN A HOMOLOG"/>
    <property type="match status" value="1"/>
</dbReference>
<dbReference type="PANTHER" id="PTHR37299">
    <property type="entry name" value="TRANSCRIPTIONAL REGULATOR-RELATED"/>
    <property type="match status" value="1"/>
</dbReference>
<dbReference type="GO" id="GO:0000156">
    <property type="term" value="F:phosphorelay response regulator activity"/>
    <property type="evidence" value="ECO:0007669"/>
    <property type="project" value="InterPro"/>
</dbReference>
<keyword evidence="4" id="KW-0238">DNA-binding</keyword>
<dbReference type="EMBL" id="CP032157">
    <property type="protein sequence ID" value="AXY78187.1"/>
    <property type="molecule type" value="Genomic_DNA"/>
</dbReference>
<sequence length="238" mass="27569">MSTITCLIVDDEPNAVQLLEDYIRKVPFLQLKARCYDAFEVLEFLKSDKVQLIFMDINMPQLSGMDLAALLPKDQHIIFSTAYANYALEGYEYNAVDYLLKPVTFKRFMQAVTKAQSLFTQPRQEAVIREAPAAPEYIFVKSGKQLIKVEYDKVLYLEALKEYVNIVTSDNKMMVYKRMKELEEQLPANFIRIHNSYIVNIDHIQHIADNQVVIGKMKLPVSASYRDAFLQLVNKRLL</sequence>
<feature type="modified residue" description="4-aspartylphosphate" evidence="1">
    <location>
        <position position="56"/>
    </location>
</feature>